<feature type="compositionally biased region" description="Basic and acidic residues" evidence="1">
    <location>
        <begin position="237"/>
        <end position="246"/>
    </location>
</feature>
<sequence>MAQLGDNFTPRVCRQLAFISEFTTDIKHVRGEENPVADDLSRGDTRSGDGVLPRSVATVSCPPPVDYAAVAAAQEGDQELQALREGPTPLQMLRCHVPDSPSQLWCDVSCGVARPYIPQFRRRVFTHYHALNHPGILGTHRLIHAIPMPDSTAETTATHFLSRVCGRCLLACTPPAPHFPAELQTTTSVFLRTDAVTSPLQPPYTGPYQVLDRGDKHVTLDVHGRHYVTSWDKVKAARLPPDHDPHQLSPASKPRPAAPLGPALRLPHPRLVGLPLLRRPEGADRDRTQGQESSGASQVPTAPPSLPETNQGHLPLLAPASLEEGFRARMEGLVTRAGRVVHAHNFSKHLNPILSE</sequence>
<name>A0AAW0U2H0_SCYPA</name>
<feature type="compositionally biased region" description="Low complexity" evidence="1">
    <location>
        <begin position="254"/>
        <end position="269"/>
    </location>
</feature>
<dbReference type="Proteomes" id="UP001487740">
    <property type="component" value="Unassembled WGS sequence"/>
</dbReference>
<reference evidence="2 3" key="1">
    <citation type="submission" date="2023-03" db="EMBL/GenBank/DDBJ databases">
        <title>High-quality genome of Scylla paramamosain provides insights in environmental adaptation.</title>
        <authorList>
            <person name="Zhang L."/>
        </authorList>
    </citation>
    <scope>NUCLEOTIDE SEQUENCE [LARGE SCALE GENOMIC DNA]</scope>
    <source>
        <strain evidence="2">LZ_2023a</strain>
        <tissue evidence="2">Muscle</tissue>
    </source>
</reference>
<feature type="region of interest" description="Disordered" evidence="1">
    <location>
        <begin position="237"/>
        <end position="269"/>
    </location>
</feature>
<evidence type="ECO:0000256" key="1">
    <source>
        <dbReference type="SAM" id="MobiDB-lite"/>
    </source>
</evidence>
<organism evidence="2 3">
    <name type="scientific">Scylla paramamosain</name>
    <name type="common">Mud crab</name>
    <dbReference type="NCBI Taxonomy" id="85552"/>
    <lineage>
        <taxon>Eukaryota</taxon>
        <taxon>Metazoa</taxon>
        <taxon>Ecdysozoa</taxon>
        <taxon>Arthropoda</taxon>
        <taxon>Crustacea</taxon>
        <taxon>Multicrustacea</taxon>
        <taxon>Malacostraca</taxon>
        <taxon>Eumalacostraca</taxon>
        <taxon>Eucarida</taxon>
        <taxon>Decapoda</taxon>
        <taxon>Pleocyemata</taxon>
        <taxon>Brachyura</taxon>
        <taxon>Eubrachyura</taxon>
        <taxon>Portunoidea</taxon>
        <taxon>Portunidae</taxon>
        <taxon>Portuninae</taxon>
        <taxon>Scylla</taxon>
    </lineage>
</organism>
<gene>
    <name evidence="2" type="ORF">O3P69_006455</name>
</gene>
<keyword evidence="3" id="KW-1185">Reference proteome</keyword>
<accession>A0AAW0U2H0</accession>
<dbReference type="PANTHER" id="PTHR38681:SF1">
    <property type="entry name" value="RETROVIRUS-RELATED POL POLYPROTEIN FROM TRANSPOSON 412-LIKE PROTEIN"/>
    <property type="match status" value="1"/>
</dbReference>
<protein>
    <submittedName>
        <fullName evidence="2">Uncharacterized protein</fullName>
    </submittedName>
</protein>
<dbReference type="AlphaFoldDB" id="A0AAW0U2H0"/>
<comment type="caution">
    <text evidence="2">The sequence shown here is derived from an EMBL/GenBank/DDBJ whole genome shotgun (WGS) entry which is preliminary data.</text>
</comment>
<evidence type="ECO:0000313" key="3">
    <source>
        <dbReference type="Proteomes" id="UP001487740"/>
    </source>
</evidence>
<feature type="region of interest" description="Disordered" evidence="1">
    <location>
        <begin position="281"/>
        <end position="313"/>
    </location>
</feature>
<proteinExistence type="predicted"/>
<dbReference type="EMBL" id="JARAKH010000019">
    <property type="protein sequence ID" value="KAK8394264.1"/>
    <property type="molecule type" value="Genomic_DNA"/>
</dbReference>
<feature type="compositionally biased region" description="Polar residues" evidence="1">
    <location>
        <begin position="290"/>
        <end position="300"/>
    </location>
</feature>
<evidence type="ECO:0000313" key="2">
    <source>
        <dbReference type="EMBL" id="KAK8394264.1"/>
    </source>
</evidence>
<dbReference type="PANTHER" id="PTHR38681">
    <property type="entry name" value="RETROVIRUS-RELATED POL POLYPROTEIN FROM TRANSPOSON 412-LIKE PROTEIN-RELATED"/>
    <property type="match status" value="1"/>
</dbReference>